<keyword evidence="7" id="KW-1185">Reference proteome</keyword>
<dbReference type="PROSITE" id="PS51795">
    <property type="entry name" value="ZF_FLZ"/>
    <property type="match status" value="1"/>
</dbReference>
<name>A0AAX6H7G9_IRIPA</name>
<comment type="similarity">
    <text evidence="1">Belongs to the FLZ family.</text>
</comment>
<evidence type="ECO:0000313" key="6">
    <source>
        <dbReference type="EMBL" id="KAJ6836511.1"/>
    </source>
</evidence>
<reference evidence="6" key="1">
    <citation type="journal article" date="2023" name="GigaByte">
        <title>Genome assembly of the bearded iris, Iris pallida Lam.</title>
        <authorList>
            <person name="Bruccoleri R.E."/>
            <person name="Oakeley E.J."/>
            <person name="Faust A.M.E."/>
            <person name="Altorfer M."/>
            <person name="Dessus-Babus S."/>
            <person name="Burckhardt D."/>
            <person name="Oertli M."/>
            <person name="Naumann U."/>
            <person name="Petersen F."/>
            <person name="Wong J."/>
        </authorList>
    </citation>
    <scope>NUCLEOTIDE SEQUENCE</scope>
    <source>
        <strain evidence="6">GSM-AAB239-AS_SAM_17_03QT</strain>
    </source>
</reference>
<evidence type="ECO:0000313" key="7">
    <source>
        <dbReference type="Proteomes" id="UP001140949"/>
    </source>
</evidence>
<reference evidence="6" key="2">
    <citation type="submission" date="2023-04" db="EMBL/GenBank/DDBJ databases">
        <authorList>
            <person name="Bruccoleri R.E."/>
            <person name="Oakeley E.J."/>
            <person name="Faust A.-M."/>
            <person name="Dessus-Babus S."/>
            <person name="Altorfer M."/>
            <person name="Burckhardt D."/>
            <person name="Oertli M."/>
            <person name="Naumann U."/>
            <person name="Petersen F."/>
            <person name="Wong J."/>
        </authorList>
    </citation>
    <scope>NUCLEOTIDE SEQUENCE</scope>
    <source>
        <strain evidence="6">GSM-AAB239-AS_SAM_17_03QT</strain>
        <tissue evidence="6">Leaf</tissue>
    </source>
</reference>
<accession>A0AAX6H7G9</accession>
<dbReference type="InterPro" id="IPR007650">
    <property type="entry name" value="Zf-FLZ_dom"/>
</dbReference>
<dbReference type="AlphaFoldDB" id="A0AAX6H7G9"/>
<dbReference type="Proteomes" id="UP001140949">
    <property type="component" value="Unassembled WGS sequence"/>
</dbReference>
<feature type="domain" description="FLZ-type" evidence="5">
    <location>
        <begin position="244"/>
        <end position="288"/>
    </location>
</feature>
<evidence type="ECO:0000256" key="3">
    <source>
        <dbReference type="PROSITE-ProRule" id="PRU01131"/>
    </source>
</evidence>
<proteinExistence type="inferred from homology"/>
<evidence type="ECO:0000256" key="1">
    <source>
        <dbReference type="ARBA" id="ARBA00009374"/>
    </source>
</evidence>
<dbReference type="PANTHER" id="PTHR46443">
    <property type="entry name" value="FCS-LIKE ZINC FINGER 8"/>
    <property type="match status" value="1"/>
</dbReference>
<evidence type="ECO:0000259" key="5">
    <source>
        <dbReference type="PROSITE" id="PS51795"/>
    </source>
</evidence>
<dbReference type="PANTHER" id="PTHR46443:SF3">
    <property type="entry name" value="PROTEIN MARD1"/>
    <property type="match status" value="1"/>
</dbReference>
<comment type="caution">
    <text evidence="6">The sequence shown here is derived from an EMBL/GenBank/DDBJ whole genome shotgun (WGS) entry which is preliminary data.</text>
</comment>
<feature type="zinc finger region" description="FLZ-type" evidence="3">
    <location>
        <begin position="244"/>
        <end position="288"/>
    </location>
</feature>
<evidence type="ECO:0000256" key="4">
    <source>
        <dbReference type="SAM" id="MobiDB-lite"/>
    </source>
</evidence>
<dbReference type="GO" id="GO:0046872">
    <property type="term" value="F:metal ion binding"/>
    <property type="evidence" value="ECO:0007669"/>
    <property type="project" value="UniProtKB-KW"/>
</dbReference>
<sequence length="298" mass="32199">MLKKRSRGAVSSTKQGLMAEHHSLPSPNGNHYTNFPSPRVFVGFSPKSFLDTNEVAMSPTSILETKPFSAIANPFFADKNPRKPFPEPAHHAPVRQPVGLGLVDALKKSSSRPDSRMVLFGSQLKIQIPSMGAVDSPQSPIEFGIKNKNSQLALFSPAATRRSPMESTNLVSGSLSATEMEMSEDYTCVIAHGPNPKTTHIFDNCVIESCCGGQGFAPVPAAVTGKETIFAAGRDGGSGYPADDFLTSCHACKKSLGQGKDIFMYRGEKAFCSRECRYQEILFDEGMEDRSSDPSAIL</sequence>
<evidence type="ECO:0000256" key="2">
    <source>
        <dbReference type="ARBA" id="ARBA00022723"/>
    </source>
</evidence>
<dbReference type="EMBL" id="JANAVB010012000">
    <property type="protein sequence ID" value="KAJ6836511.1"/>
    <property type="molecule type" value="Genomic_DNA"/>
</dbReference>
<organism evidence="6 7">
    <name type="scientific">Iris pallida</name>
    <name type="common">Sweet iris</name>
    <dbReference type="NCBI Taxonomy" id="29817"/>
    <lineage>
        <taxon>Eukaryota</taxon>
        <taxon>Viridiplantae</taxon>
        <taxon>Streptophyta</taxon>
        <taxon>Embryophyta</taxon>
        <taxon>Tracheophyta</taxon>
        <taxon>Spermatophyta</taxon>
        <taxon>Magnoliopsida</taxon>
        <taxon>Liliopsida</taxon>
        <taxon>Asparagales</taxon>
        <taxon>Iridaceae</taxon>
        <taxon>Iridoideae</taxon>
        <taxon>Irideae</taxon>
        <taxon>Iris</taxon>
    </lineage>
</organism>
<dbReference type="InterPro" id="IPR044593">
    <property type="entry name" value="FLZ8/MARD1"/>
</dbReference>
<feature type="region of interest" description="Disordered" evidence="4">
    <location>
        <begin position="1"/>
        <end position="31"/>
    </location>
</feature>
<gene>
    <name evidence="6" type="ORF">M6B38_326495</name>
</gene>
<keyword evidence="2" id="KW-0479">Metal-binding</keyword>
<protein>
    <submittedName>
        <fullName evidence="6">Protein MARD1</fullName>
    </submittedName>
</protein>
<dbReference type="Pfam" id="PF04570">
    <property type="entry name" value="zf-FLZ"/>
    <property type="match status" value="1"/>
</dbReference>